<accession>A0A8D5GAR2</accession>
<keyword evidence="4" id="KW-0574">Periplasm</keyword>
<evidence type="ECO:0000259" key="7">
    <source>
        <dbReference type="PROSITE" id="PS50914"/>
    </source>
</evidence>
<dbReference type="PANTHER" id="PTHR34606:SF15">
    <property type="entry name" value="BON DOMAIN-CONTAINING PROTEIN"/>
    <property type="match status" value="1"/>
</dbReference>
<dbReference type="PROSITE" id="PS50914">
    <property type="entry name" value="BON"/>
    <property type="match status" value="2"/>
</dbReference>
<evidence type="ECO:0000256" key="5">
    <source>
        <dbReference type="ARBA" id="ARBA00070588"/>
    </source>
</evidence>
<dbReference type="GO" id="GO:0042597">
    <property type="term" value="C:periplasmic space"/>
    <property type="evidence" value="ECO:0007669"/>
    <property type="project" value="UniProtKB-SubCell"/>
</dbReference>
<protein>
    <recommendedName>
        <fullName evidence="5">Osmotically-inducible protein Y</fullName>
    </recommendedName>
</protein>
<evidence type="ECO:0000256" key="2">
    <source>
        <dbReference type="ARBA" id="ARBA00022729"/>
    </source>
</evidence>
<dbReference type="InterPro" id="IPR014004">
    <property type="entry name" value="Transpt-assoc_nodulatn_dom_bac"/>
</dbReference>
<dbReference type="EMBL" id="AP024110">
    <property type="protein sequence ID" value="BCM24796.1"/>
    <property type="molecule type" value="Genomic_DNA"/>
</dbReference>
<dbReference type="Pfam" id="PF04972">
    <property type="entry name" value="BON"/>
    <property type="match status" value="2"/>
</dbReference>
<evidence type="ECO:0000313" key="8">
    <source>
        <dbReference type="EMBL" id="BCM24796.1"/>
    </source>
</evidence>
<keyword evidence="9" id="KW-1185">Reference proteome</keyword>
<name>A0A8D5GAR2_9PROT</name>
<evidence type="ECO:0000256" key="1">
    <source>
        <dbReference type="ARBA" id="ARBA00004418"/>
    </source>
</evidence>
<keyword evidence="3" id="KW-0677">Repeat</keyword>
<reference evidence="8" key="1">
    <citation type="journal article" date="2021" name="Arch. Microbiol.">
        <title>Methyloradius palustris gen. nov., sp. nov., a methanol-oxidizing bacterium isolated from snow.</title>
        <authorList>
            <person name="Miyadera T."/>
            <person name="Kojima H."/>
            <person name="Fukui M."/>
        </authorList>
    </citation>
    <scope>NUCLEOTIDE SEQUENCE</scope>
    <source>
        <strain evidence="8">Zm11</strain>
    </source>
</reference>
<organism evidence="8 9">
    <name type="scientific">Methyloradius palustris</name>
    <dbReference type="NCBI Taxonomy" id="2778876"/>
    <lineage>
        <taxon>Bacteria</taxon>
        <taxon>Pseudomonadati</taxon>
        <taxon>Pseudomonadota</taxon>
        <taxon>Betaproteobacteria</taxon>
        <taxon>Nitrosomonadales</taxon>
        <taxon>Methylophilaceae</taxon>
        <taxon>Methyloradius</taxon>
    </lineage>
</organism>
<evidence type="ECO:0000313" key="9">
    <source>
        <dbReference type="Proteomes" id="UP000826722"/>
    </source>
</evidence>
<proteinExistence type="predicted"/>
<dbReference type="KEGG" id="mpau:ZMTM_10550"/>
<dbReference type="PANTHER" id="PTHR34606">
    <property type="entry name" value="BON DOMAIN-CONTAINING PROTEIN"/>
    <property type="match status" value="1"/>
</dbReference>
<feature type="signal peptide" evidence="6">
    <location>
        <begin position="1"/>
        <end position="30"/>
    </location>
</feature>
<dbReference type="Gene3D" id="3.30.1340.30">
    <property type="match status" value="2"/>
</dbReference>
<dbReference type="InterPro" id="IPR007055">
    <property type="entry name" value="BON_dom"/>
</dbReference>
<feature type="domain" description="BON" evidence="7">
    <location>
        <begin position="136"/>
        <end position="205"/>
    </location>
</feature>
<feature type="domain" description="BON" evidence="7">
    <location>
        <begin position="55"/>
        <end position="123"/>
    </location>
</feature>
<evidence type="ECO:0000256" key="3">
    <source>
        <dbReference type="ARBA" id="ARBA00022737"/>
    </source>
</evidence>
<dbReference type="SMART" id="SM00749">
    <property type="entry name" value="BON"/>
    <property type="match status" value="2"/>
</dbReference>
<dbReference type="AlphaFoldDB" id="A0A8D5GAR2"/>
<comment type="subcellular location">
    <subcellularLocation>
        <location evidence="1">Periplasm</location>
    </subcellularLocation>
</comment>
<sequence length="206" mass="21187">MKSFKNTSAIYKALSATALVACMHFSVANAADTRIMLADASAPEAHSDGVGATLSDTAITAKIKAKLLTDDGLKKSKIDVTTTNGVVTLEGSATSSAAKSRAGSIAKAVDGVKSVDNTVKTPDSNKTADKAKREVSDSWITTKVKSAILADSVTKGFDVSVETTKGVVVLKGQLASEDALDHVKDIAAKIEGVKSVDTAGVRVTTM</sequence>
<keyword evidence="2 6" id="KW-0732">Signal</keyword>
<feature type="chain" id="PRO_5034125715" description="Osmotically-inducible protein Y" evidence="6">
    <location>
        <begin position="31"/>
        <end position="206"/>
    </location>
</feature>
<dbReference type="Proteomes" id="UP000826722">
    <property type="component" value="Chromosome"/>
</dbReference>
<dbReference type="RefSeq" id="WP_221765291.1">
    <property type="nucleotide sequence ID" value="NZ_AP024110.1"/>
</dbReference>
<evidence type="ECO:0000256" key="4">
    <source>
        <dbReference type="ARBA" id="ARBA00022764"/>
    </source>
</evidence>
<gene>
    <name evidence="8" type="primary">osmY</name>
    <name evidence="8" type="ORF">ZMTM_10550</name>
</gene>
<dbReference type="InterPro" id="IPR051686">
    <property type="entry name" value="Lipoprotein_DolP"/>
</dbReference>
<dbReference type="FunFam" id="3.30.1340.30:FF:000001">
    <property type="entry name" value="Molecular chaperone OsmY"/>
    <property type="match status" value="1"/>
</dbReference>
<evidence type="ECO:0000256" key="6">
    <source>
        <dbReference type="SAM" id="SignalP"/>
    </source>
</evidence>